<dbReference type="EMBL" id="LAZR01006100">
    <property type="protein sequence ID" value="KKM94737.1"/>
    <property type="molecule type" value="Genomic_DNA"/>
</dbReference>
<proteinExistence type="predicted"/>
<gene>
    <name evidence="7" type="ORF">LCGC14_1195300</name>
</gene>
<dbReference type="InterPro" id="IPR051460">
    <property type="entry name" value="HdrC_iron-sulfur_subunit"/>
</dbReference>
<dbReference type="GO" id="GO:0046872">
    <property type="term" value="F:metal ion binding"/>
    <property type="evidence" value="ECO:0007669"/>
    <property type="project" value="UniProtKB-KW"/>
</dbReference>
<evidence type="ECO:0000256" key="5">
    <source>
        <dbReference type="ARBA" id="ARBA00023014"/>
    </source>
</evidence>
<evidence type="ECO:0000256" key="1">
    <source>
        <dbReference type="ARBA" id="ARBA00022485"/>
    </source>
</evidence>
<accession>A0A0F9PNG8</accession>
<sequence>MNKEEILGIVWKCSLCGFCPKDMECPAFDDDARWESSYARGKVAIVHGMIKNPELGFQNSELAKQQLFSCAGCGHCLYICPSGVNVPEIVMTGKKILVDANNYPESHGNIIKNLKELRNPFGENAPRAQKWEELRKNINAETVYFPGCMAIYRTPQIALNSIELFKILDEDIKVLENETCCSGILYRIGHGRLLPEILKPMLDELHERPPKQIIFTCPGCLTSFKNIFSSELQEKFKDTKLLHFIQYLYDKISKLGDIEKKVELLLSGKIKKPIIWHDPCHLARDLEIHDEPRKILNAIKIPFIEFKQNRLDSNCCGSGSGVRSAFPELAEKTTLKRLEEMKDLGAKTLLSACPFCEYQYSTVASKFNFEIEVLDFNTLLMGLLRAGE</sequence>
<keyword evidence="4" id="KW-0408">Iron</keyword>
<dbReference type="GO" id="GO:0051539">
    <property type="term" value="F:4 iron, 4 sulfur cluster binding"/>
    <property type="evidence" value="ECO:0007669"/>
    <property type="project" value="UniProtKB-KW"/>
</dbReference>
<evidence type="ECO:0000259" key="6">
    <source>
        <dbReference type="PROSITE" id="PS51379"/>
    </source>
</evidence>
<dbReference type="Gene3D" id="1.10.1060.10">
    <property type="entry name" value="Alpha-helical ferredoxin"/>
    <property type="match status" value="1"/>
</dbReference>
<dbReference type="SUPFAM" id="SSF46548">
    <property type="entry name" value="alpha-helical ferredoxin"/>
    <property type="match status" value="1"/>
</dbReference>
<keyword evidence="5" id="KW-0411">Iron-sulfur</keyword>
<protein>
    <recommendedName>
        <fullName evidence="6">4Fe-4S ferredoxin-type domain-containing protein</fullName>
    </recommendedName>
</protein>
<dbReference type="PANTHER" id="PTHR43255">
    <property type="entry name" value="IRON-SULFUR-BINDING OXIDOREDUCTASE FADF-RELATED-RELATED"/>
    <property type="match status" value="1"/>
</dbReference>
<dbReference type="PROSITE" id="PS51379">
    <property type="entry name" value="4FE4S_FER_2"/>
    <property type="match status" value="1"/>
</dbReference>
<dbReference type="Pfam" id="PF02754">
    <property type="entry name" value="CCG"/>
    <property type="match status" value="2"/>
</dbReference>
<feature type="domain" description="4Fe-4S ferredoxin-type" evidence="6">
    <location>
        <begin position="61"/>
        <end position="90"/>
    </location>
</feature>
<evidence type="ECO:0000256" key="4">
    <source>
        <dbReference type="ARBA" id="ARBA00023004"/>
    </source>
</evidence>
<dbReference type="GO" id="GO:0016491">
    <property type="term" value="F:oxidoreductase activity"/>
    <property type="evidence" value="ECO:0007669"/>
    <property type="project" value="UniProtKB-KW"/>
</dbReference>
<dbReference type="PROSITE" id="PS00198">
    <property type="entry name" value="4FE4S_FER_1"/>
    <property type="match status" value="1"/>
</dbReference>
<evidence type="ECO:0000256" key="2">
    <source>
        <dbReference type="ARBA" id="ARBA00022723"/>
    </source>
</evidence>
<evidence type="ECO:0000256" key="3">
    <source>
        <dbReference type="ARBA" id="ARBA00023002"/>
    </source>
</evidence>
<dbReference type="AlphaFoldDB" id="A0A0F9PNG8"/>
<name>A0A0F9PNG8_9ZZZZ</name>
<dbReference type="InterPro" id="IPR017896">
    <property type="entry name" value="4Fe4S_Fe-S-bd"/>
</dbReference>
<keyword evidence="1" id="KW-0004">4Fe-4S</keyword>
<keyword evidence="2" id="KW-0479">Metal-binding</keyword>
<dbReference type="PANTHER" id="PTHR43255:SF1">
    <property type="entry name" value="IRON-SULFUR-BINDING OXIDOREDUCTASE FADF-RELATED"/>
    <property type="match status" value="1"/>
</dbReference>
<dbReference type="InterPro" id="IPR009051">
    <property type="entry name" value="Helical_ferredxn"/>
</dbReference>
<dbReference type="InterPro" id="IPR017900">
    <property type="entry name" value="4Fe4S_Fe_S_CS"/>
</dbReference>
<evidence type="ECO:0000313" key="7">
    <source>
        <dbReference type="EMBL" id="KKM94737.1"/>
    </source>
</evidence>
<dbReference type="GO" id="GO:0005886">
    <property type="term" value="C:plasma membrane"/>
    <property type="evidence" value="ECO:0007669"/>
    <property type="project" value="TreeGrafter"/>
</dbReference>
<keyword evidence="3" id="KW-0560">Oxidoreductase</keyword>
<dbReference type="InterPro" id="IPR004017">
    <property type="entry name" value="Cys_rich_dom"/>
</dbReference>
<reference evidence="7" key="1">
    <citation type="journal article" date="2015" name="Nature">
        <title>Complex archaea that bridge the gap between prokaryotes and eukaryotes.</title>
        <authorList>
            <person name="Spang A."/>
            <person name="Saw J.H."/>
            <person name="Jorgensen S.L."/>
            <person name="Zaremba-Niedzwiedzka K."/>
            <person name="Martijn J."/>
            <person name="Lind A.E."/>
            <person name="van Eijk R."/>
            <person name="Schleper C."/>
            <person name="Guy L."/>
            <person name="Ettema T.J."/>
        </authorList>
    </citation>
    <scope>NUCLEOTIDE SEQUENCE</scope>
</reference>
<dbReference type="Pfam" id="PF13183">
    <property type="entry name" value="Fer4_8"/>
    <property type="match status" value="1"/>
</dbReference>
<organism evidence="7">
    <name type="scientific">marine sediment metagenome</name>
    <dbReference type="NCBI Taxonomy" id="412755"/>
    <lineage>
        <taxon>unclassified sequences</taxon>
        <taxon>metagenomes</taxon>
        <taxon>ecological metagenomes</taxon>
    </lineage>
</organism>
<comment type="caution">
    <text evidence="7">The sequence shown here is derived from an EMBL/GenBank/DDBJ whole genome shotgun (WGS) entry which is preliminary data.</text>
</comment>